<protein>
    <submittedName>
        <fullName evidence="8">Anaerobic ribonucleoside-triphosphate reductase activating protein</fullName>
    </submittedName>
</protein>
<evidence type="ECO:0000259" key="7">
    <source>
        <dbReference type="PROSITE" id="PS51918"/>
    </source>
</evidence>
<dbReference type="SFLD" id="SFLDG01094">
    <property type="entry name" value="Uncharacterised_Radical_SAM_Su"/>
    <property type="match status" value="1"/>
</dbReference>
<keyword evidence="4" id="KW-0479">Metal-binding</keyword>
<proteinExistence type="predicted"/>
<evidence type="ECO:0000313" key="8">
    <source>
        <dbReference type="EMBL" id="MFC5431188.1"/>
    </source>
</evidence>
<dbReference type="InterPro" id="IPR058240">
    <property type="entry name" value="rSAM_sf"/>
</dbReference>
<reference evidence="9" key="1">
    <citation type="journal article" date="2019" name="Int. J. Syst. Evol. Microbiol.">
        <title>The Global Catalogue of Microorganisms (GCM) 10K type strain sequencing project: providing services to taxonomists for standard genome sequencing and annotation.</title>
        <authorList>
            <consortium name="The Broad Institute Genomics Platform"/>
            <consortium name="The Broad Institute Genome Sequencing Center for Infectious Disease"/>
            <person name="Wu L."/>
            <person name="Ma J."/>
        </authorList>
    </citation>
    <scope>NUCLEOTIDE SEQUENCE [LARGE SCALE GENOMIC DNA]</scope>
    <source>
        <strain evidence="9">CCUG 56042</strain>
    </source>
</reference>
<dbReference type="PANTHER" id="PTHR30352:SF13">
    <property type="entry name" value="GLYCYL-RADICAL ENZYME ACTIVATING ENZYME YJJW-RELATED"/>
    <property type="match status" value="1"/>
</dbReference>
<evidence type="ECO:0000256" key="6">
    <source>
        <dbReference type="ARBA" id="ARBA00023014"/>
    </source>
</evidence>
<evidence type="ECO:0000256" key="1">
    <source>
        <dbReference type="ARBA" id="ARBA00001966"/>
    </source>
</evidence>
<evidence type="ECO:0000256" key="3">
    <source>
        <dbReference type="ARBA" id="ARBA00022691"/>
    </source>
</evidence>
<evidence type="ECO:0000256" key="4">
    <source>
        <dbReference type="ARBA" id="ARBA00022723"/>
    </source>
</evidence>
<dbReference type="InterPro" id="IPR007197">
    <property type="entry name" value="rSAM"/>
</dbReference>
<name>A0ABW0JDT4_9BURK</name>
<keyword evidence="5" id="KW-0408">Iron</keyword>
<dbReference type="CDD" id="cd01335">
    <property type="entry name" value="Radical_SAM"/>
    <property type="match status" value="1"/>
</dbReference>
<organism evidence="8 9">
    <name type="scientific">Paraburkholderia denitrificans</name>
    <dbReference type="NCBI Taxonomy" id="694025"/>
    <lineage>
        <taxon>Bacteria</taxon>
        <taxon>Pseudomonadati</taxon>
        <taxon>Pseudomonadota</taxon>
        <taxon>Betaproteobacteria</taxon>
        <taxon>Burkholderiales</taxon>
        <taxon>Burkholderiaceae</taxon>
        <taxon>Paraburkholderia</taxon>
    </lineage>
</organism>
<keyword evidence="2" id="KW-0004">4Fe-4S</keyword>
<evidence type="ECO:0000256" key="2">
    <source>
        <dbReference type="ARBA" id="ARBA00022485"/>
    </source>
</evidence>
<evidence type="ECO:0000256" key="5">
    <source>
        <dbReference type="ARBA" id="ARBA00023004"/>
    </source>
</evidence>
<dbReference type="NCBIfam" id="TIGR02495">
    <property type="entry name" value="NrdG2"/>
    <property type="match status" value="1"/>
</dbReference>
<keyword evidence="9" id="KW-1185">Reference proteome</keyword>
<sequence>MGGVVPFTATDYPGQLAAVVFVQGCPWRCGYCHNPHLQPRTRQGAVQWDSVMDLLKRRVGLIDGVVFSGGEPATDPSLGRAIREVRQLGFKVGMHTAGTHPQRIKEVLPLLDWVGIDIKATFDNYPRITKKPGSGNRARASLEAVLASGMDYECRTTLHPELLPEDEILRLAQTLSAMNVKQYALQIFRTNGCNDNGLNAASLAGYPGNDVVAQVEALFPTFTLRRG</sequence>
<gene>
    <name evidence="8" type="ORF">ACFPTO_20635</name>
</gene>
<dbReference type="Proteomes" id="UP001596103">
    <property type="component" value="Unassembled WGS sequence"/>
</dbReference>
<dbReference type="SFLD" id="SFLDS00029">
    <property type="entry name" value="Radical_SAM"/>
    <property type="match status" value="1"/>
</dbReference>
<dbReference type="RefSeq" id="WP_377714260.1">
    <property type="nucleotide sequence ID" value="NZ_JBHSMP010000030.1"/>
</dbReference>
<comment type="cofactor">
    <cofactor evidence="1">
        <name>[4Fe-4S] cluster</name>
        <dbReference type="ChEBI" id="CHEBI:49883"/>
    </cofactor>
</comment>
<dbReference type="Gene3D" id="3.20.20.70">
    <property type="entry name" value="Aldolase class I"/>
    <property type="match status" value="1"/>
</dbReference>
<dbReference type="EMBL" id="JBHSMP010000030">
    <property type="protein sequence ID" value="MFC5431188.1"/>
    <property type="molecule type" value="Genomic_DNA"/>
</dbReference>
<keyword evidence="6" id="KW-0411">Iron-sulfur</keyword>
<dbReference type="PANTHER" id="PTHR30352">
    <property type="entry name" value="PYRUVATE FORMATE-LYASE-ACTIVATING ENZYME"/>
    <property type="match status" value="1"/>
</dbReference>
<dbReference type="Pfam" id="PF04055">
    <property type="entry name" value="Radical_SAM"/>
    <property type="match status" value="1"/>
</dbReference>
<keyword evidence="3" id="KW-0949">S-adenosyl-L-methionine</keyword>
<evidence type="ECO:0000313" key="9">
    <source>
        <dbReference type="Proteomes" id="UP001596103"/>
    </source>
</evidence>
<feature type="domain" description="Radical SAM core" evidence="7">
    <location>
        <begin position="10"/>
        <end position="227"/>
    </location>
</feature>
<dbReference type="InterPro" id="IPR012840">
    <property type="entry name" value="NrdG2"/>
</dbReference>
<dbReference type="PROSITE" id="PS51918">
    <property type="entry name" value="RADICAL_SAM"/>
    <property type="match status" value="1"/>
</dbReference>
<accession>A0ABW0JDT4</accession>
<dbReference type="InterPro" id="IPR013785">
    <property type="entry name" value="Aldolase_TIM"/>
</dbReference>
<dbReference type="InterPro" id="IPR034457">
    <property type="entry name" value="Organic_radical-activating"/>
</dbReference>
<dbReference type="SUPFAM" id="SSF102114">
    <property type="entry name" value="Radical SAM enzymes"/>
    <property type="match status" value="1"/>
</dbReference>
<comment type="caution">
    <text evidence="8">The sequence shown here is derived from an EMBL/GenBank/DDBJ whole genome shotgun (WGS) entry which is preliminary data.</text>
</comment>